<reference evidence="1 2" key="1">
    <citation type="submission" date="2016-11" db="EMBL/GenBank/DDBJ databases">
        <title>The macronuclear genome of Stentor coeruleus: a giant cell with tiny introns.</title>
        <authorList>
            <person name="Slabodnick M."/>
            <person name="Ruby J.G."/>
            <person name="Reiff S.B."/>
            <person name="Swart E.C."/>
            <person name="Gosai S."/>
            <person name="Prabakaran S."/>
            <person name="Witkowska E."/>
            <person name="Larue G.E."/>
            <person name="Fisher S."/>
            <person name="Freeman R.M."/>
            <person name="Gunawardena J."/>
            <person name="Chu W."/>
            <person name="Stover N.A."/>
            <person name="Gregory B.D."/>
            <person name="Nowacki M."/>
            <person name="Derisi J."/>
            <person name="Roy S.W."/>
            <person name="Marshall W.F."/>
            <person name="Sood P."/>
        </authorList>
    </citation>
    <scope>NUCLEOTIDE SEQUENCE [LARGE SCALE GENOMIC DNA]</scope>
    <source>
        <strain evidence="1">WM001</strain>
    </source>
</reference>
<name>A0A1R2CSS9_9CILI</name>
<proteinExistence type="predicted"/>
<gene>
    <name evidence="1" type="ORF">SteCoe_5269</name>
</gene>
<comment type="caution">
    <text evidence="1">The sequence shown here is derived from an EMBL/GenBank/DDBJ whole genome shotgun (WGS) entry which is preliminary data.</text>
</comment>
<dbReference type="AlphaFoldDB" id="A0A1R2CSS9"/>
<protein>
    <submittedName>
        <fullName evidence="1">Uncharacterized protein</fullName>
    </submittedName>
</protein>
<evidence type="ECO:0000313" key="2">
    <source>
        <dbReference type="Proteomes" id="UP000187209"/>
    </source>
</evidence>
<sequence>MYDIQRFLSTRRSIGPENHDEKKGISSYRISSVPLKKQAGFIIKAQKKVLSPTPTVKIPQLTYLFTPMNRTFNYTKPLRKADNFPKEIYKTPIIINPKVHNNMLSRHFPFLDDSQRRSKSIQETYAKEVLKTRKKDFLTTCEISLQTSGG</sequence>
<dbReference type="Proteomes" id="UP000187209">
    <property type="component" value="Unassembled WGS sequence"/>
</dbReference>
<keyword evidence="2" id="KW-1185">Reference proteome</keyword>
<evidence type="ECO:0000313" key="1">
    <source>
        <dbReference type="EMBL" id="OMJ92064.1"/>
    </source>
</evidence>
<dbReference type="EMBL" id="MPUH01000069">
    <property type="protein sequence ID" value="OMJ92064.1"/>
    <property type="molecule type" value="Genomic_DNA"/>
</dbReference>
<accession>A0A1R2CSS9</accession>
<organism evidence="1 2">
    <name type="scientific">Stentor coeruleus</name>
    <dbReference type="NCBI Taxonomy" id="5963"/>
    <lineage>
        <taxon>Eukaryota</taxon>
        <taxon>Sar</taxon>
        <taxon>Alveolata</taxon>
        <taxon>Ciliophora</taxon>
        <taxon>Postciliodesmatophora</taxon>
        <taxon>Heterotrichea</taxon>
        <taxon>Heterotrichida</taxon>
        <taxon>Stentoridae</taxon>
        <taxon>Stentor</taxon>
    </lineage>
</organism>